<name>A0A8B9N5F0_9AVES</name>
<evidence type="ECO:0000256" key="2">
    <source>
        <dbReference type="SAM" id="MobiDB-lite"/>
    </source>
</evidence>
<dbReference type="InterPro" id="IPR036179">
    <property type="entry name" value="Ig-like_dom_sf"/>
</dbReference>
<dbReference type="Gene3D" id="2.60.40.10">
    <property type="entry name" value="Immunoglobulins"/>
    <property type="match status" value="2"/>
</dbReference>
<organism evidence="4 5">
    <name type="scientific">Accipiter nisus</name>
    <name type="common">Eurasian sparrowhawk</name>
    <dbReference type="NCBI Taxonomy" id="211598"/>
    <lineage>
        <taxon>Eukaryota</taxon>
        <taxon>Metazoa</taxon>
        <taxon>Chordata</taxon>
        <taxon>Craniata</taxon>
        <taxon>Vertebrata</taxon>
        <taxon>Euteleostomi</taxon>
        <taxon>Archelosauria</taxon>
        <taxon>Archosauria</taxon>
        <taxon>Dinosauria</taxon>
        <taxon>Saurischia</taxon>
        <taxon>Theropoda</taxon>
        <taxon>Coelurosauria</taxon>
        <taxon>Aves</taxon>
        <taxon>Neognathae</taxon>
        <taxon>Neoaves</taxon>
        <taxon>Telluraves</taxon>
        <taxon>Accipitrimorphae</taxon>
        <taxon>Accipitriformes</taxon>
        <taxon>Accipitridae</taxon>
        <taxon>Accipitrinae</taxon>
        <taxon>Accipiter</taxon>
    </lineage>
</organism>
<dbReference type="PROSITE" id="PS50835">
    <property type="entry name" value="IG_LIKE"/>
    <property type="match status" value="2"/>
</dbReference>
<protein>
    <recommendedName>
        <fullName evidence="3">Ig-like domain-containing protein</fullName>
    </recommendedName>
</protein>
<feature type="domain" description="Ig-like" evidence="3">
    <location>
        <begin position="157"/>
        <end position="239"/>
    </location>
</feature>
<evidence type="ECO:0000259" key="3">
    <source>
        <dbReference type="PROSITE" id="PS50835"/>
    </source>
</evidence>
<dbReference type="InterPro" id="IPR003006">
    <property type="entry name" value="Ig/MHC_CS"/>
</dbReference>
<feature type="domain" description="Ig-like" evidence="3">
    <location>
        <begin position="19"/>
        <end position="130"/>
    </location>
</feature>
<dbReference type="AlphaFoldDB" id="A0A8B9N5F0"/>
<evidence type="ECO:0000313" key="5">
    <source>
        <dbReference type="Proteomes" id="UP000694541"/>
    </source>
</evidence>
<dbReference type="InterPro" id="IPR050380">
    <property type="entry name" value="Immune_Resp_Modulators"/>
</dbReference>
<dbReference type="FunFam" id="2.60.40.10:FF:000998">
    <property type="entry name" value="Immunoglobulin heavy constant epsilon"/>
    <property type="match status" value="1"/>
</dbReference>
<keyword evidence="5" id="KW-1185">Reference proteome</keyword>
<evidence type="ECO:0000256" key="1">
    <source>
        <dbReference type="ARBA" id="ARBA00023319"/>
    </source>
</evidence>
<reference evidence="4" key="2">
    <citation type="submission" date="2025-09" db="UniProtKB">
        <authorList>
            <consortium name="Ensembl"/>
        </authorList>
    </citation>
    <scope>IDENTIFICATION</scope>
</reference>
<dbReference type="PANTHER" id="PTHR23411">
    <property type="entry name" value="TAPASIN"/>
    <property type="match status" value="1"/>
</dbReference>
<accession>A0A8B9N5F0</accession>
<dbReference type="SUPFAM" id="SSF48726">
    <property type="entry name" value="Immunoglobulin"/>
    <property type="match status" value="2"/>
</dbReference>
<dbReference type="Ensembl" id="ENSANIT00000019846.1">
    <property type="protein sequence ID" value="ENSANIP00000019205.1"/>
    <property type="gene ID" value="ENSANIG00000013067.1"/>
</dbReference>
<dbReference type="InterPro" id="IPR007110">
    <property type="entry name" value="Ig-like_dom"/>
</dbReference>
<dbReference type="PROSITE" id="PS00290">
    <property type="entry name" value="IG_MHC"/>
    <property type="match status" value="1"/>
</dbReference>
<dbReference type="Proteomes" id="UP000694541">
    <property type="component" value="Unplaced"/>
</dbReference>
<dbReference type="InterPro" id="IPR003597">
    <property type="entry name" value="Ig_C1-set"/>
</dbReference>
<evidence type="ECO:0000313" key="4">
    <source>
        <dbReference type="Ensembl" id="ENSANIP00000019205.1"/>
    </source>
</evidence>
<feature type="compositionally biased region" description="Pro residues" evidence="2">
    <location>
        <begin position="18"/>
        <end position="28"/>
    </location>
</feature>
<reference evidence="4" key="1">
    <citation type="submission" date="2025-08" db="UniProtKB">
        <authorList>
            <consortium name="Ensembl"/>
        </authorList>
    </citation>
    <scope>IDENTIFICATION</scope>
</reference>
<keyword evidence="1" id="KW-0393">Immunoglobulin domain</keyword>
<dbReference type="Pfam" id="PF07654">
    <property type="entry name" value="C1-set"/>
    <property type="match status" value="2"/>
</dbReference>
<sequence length="305" mass="33249">PIPVPPSRCHFGLLHPLTPSPSPVPPPGSNSVTSTVNIHPPSREDFDGPYRNSSILCQIRRPRHQPAAVRWLKNGVLLKDGITTEGSVADSKRAYITNSWATVTEAEWDAGTVFTCQVDEDLRNTSKALECGYDHGNNNEEITVQVVPPVFADIFKDRVAKLTCKVTNLPAVEGLVISWWKENGGKLDTKTLPQVLQPNGFFGVDGVATVYADEWDKGEIYTCKVSHPELLFPAEVKLQKTPSKSEGVGLGEASAGCKKTGENGRRRMAIAICRRETGANAVAFRKGEERLRHRWRGGGVGEGGV</sequence>
<dbReference type="SMART" id="SM00407">
    <property type="entry name" value="IGc1"/>
    <property type="match status" value="2"/>
</dbReference>
<proteinExistence type="predicted"/>
<dbReference type="InterPro" id="IPR013783">
    <property type="entry name" value="Ig-like_fold"/>
</dbReference>
<feature type="region of interest" description="Disordered" evidence="2">
    <location>
        <begin position="17"/>
        <end position="45"/>
    </location>
</feature>